<dbReference type="SMART" id="SM01168">
    <property type="entry name" value="DUF1907"/>
    <property type="match status" value="1"/>
</dbReference>
<name>A0AAV2SYB3_CALDB</name>
<evidence type="ECO:0000259" key="7">
    <source>
        <dbReference type="SMART" id="SM01168"/>
    </source>
</evidence>
<comment type="caution">
    <text evidence="8">The sequence shown here is derived from an EMBL/GenBank/DDBJ whole genome shotgun (WGS) entry which is preliminary data.</text>
</comment>
<keyword evidence="4" id="KW-0378">Hydrolase</keyword>
<evidence type="ECO:0000256" key="5">
    <source>
        <dbReference type="ARBA" id="ARBA00022833"/>
    </source>
</evidence>
<dbReference type="InterPro" id="IPR015021">
    <property type="entry name" value="C11orf54_DUF1907"/>
</dbReference>
<dbReference type="GO" id="GO:0008270">
    <property type="term" value="F:zinc ion binding"/>
    <property type="evidence" value="ECO:0007669"/>
    <property type="project" value="TreeGrafter"/>
</dbReference>
<organism evidence="8 9">
    <name type="scientific">Calicophoron daubneyi</name>
    <name type="common">Rumen fluke</name>
    <name type="synonym">Paramphistomum daubneyi</name>
    <dbReference type="NCBI Taxonomy" id="300641"/>
    <lineage>
        <taxon>Eukaryota</taxon>
        <taxon>Metazoa</taxon>
        <taxon>Spiralia</taxon>
        <taxon>Lophotrochozoa</taxon>
        <taxon>Platyhelminthes</taxon>
        <taxon>Trematoda</taxon>
        <taxon>Digenea</taxon>
        <taxon>Plagiorchiida</taxon>
        <taxon>Pronocephalata</taxon>
        <taxon>Paramphistomoidea</taxon>
        <taxon>Paramphistomidae</taxon>
        <taxon>Calicophoron</taxon>
    </lineage>
</organism>
<feature type="domain" description="DUF1907" evidence="7">
    <location>
        <begin position="15"/>
        <end position="297"/>
    </location>
</feature>
<keyword evidence="6" id="KW-0539">Nucleus</keyword>
<dbReference type="PANTHER" id="PTHR13204">
    <property type="entry name" value="PTD012 PROTEIN"/>
    <property type="match status" value="1"/>
</dbReference>
<dbReference type="GO" id="GO:0005634">
    <property type="term" value="C:nucleus"/>
    <property type="evidence" value="ECO:0007669"/>
    <property type="project" value="UniProtKB-SubCell"/>
</dbReference>
<accession>A0AAV2SYB3</accession>
<reference evidence="8" key="1">
    <citation type="submission" date="2024-06" db="EMBL/GenBank/DDBJ databases">
        <authorList>
            <person name="Liu X."/>
            <person name="Lenzi L."/>
            <person name="Haldenby T S."/>
            <person name="Uol C."/>
        </authorList>
    </citation>
    <scope>NUCLEOTIDE SEQUENCE</scope>
</reference>
<dbReference type="EMBL" id="CAXLJL010000001">
    <property type="protein sequence ID" value="CAL5129210.1"/>
    <property type="molecule type" value="Genomic_DNA"/>
</dbReference>
<proteinExistence type="predicted"/>
<dbReference type="Proteomes" id="UP001497525">
    <property type="component" value="Unassembled WGS sequence"/>
</dbReference>
<comment type="subcellular location">
    <subcellularLocation>
        <location evidence="1">Nucleus</location>
    </subcellularLocation>
</comment>
<dbReference type="AlphaFoldDB" id="A0AAV2SYB3"/>
<evidence type="ECO:0000256" key="6">
    <source>
        <dbReference type="ARBA" id="ARBA00023242"/>
    </source>
</evidence>
<evidence type="ECO:0000256" key="2">
    <source>
        <dbReference type="ARBA" id="ARBA00011245"/>
    </source>
</evidence>
<dbReference type="SUPFAM" id="SSF117856">
    <property type="entry name" value="AF0104/ALDC/Ptd012-like"/>
    <property type="match status" value="1"/>
</dbReference>
<keyword evidence="3" id="KW-0479">Metal-binding</keyword>
<comment type="subunit">
    <text evidence="2">Monomer.</text>
</comment>
<evidence type="ECO:0000256" key="4">
    <source>
        <dbReference type="ARBA" id="ARBA00022801"/>
    </source>
</evidence>
<dbReference type="PANTHER" id="PTHR13204:SF1">
    <property type="entry name" value="ESTER HYDROLASE C11ORF54"/>
    <property type="match status" value="1"/>
</dbReference>
<dbReference type="CDD" id="cd17298">
    <property type="entry name" value="DUF1907"/>
    <property type="match status" value="1"/>
</dbReference>
<dbReference type="Pfam" id="PF08925">
    <property type="entry name" value="DUF1907"/>
    <property type="match status" value="1"/>
</dbReference>
<evidence type="ECO:0000313" key="8">
    <source>
        <dbReference type="EMBL" id="CAL5129210.1"/>
    </source>
</evidence>
<protein>
    <recommendedName>
        <fullName evidence="7">DUF1907 domain-containing protein</fullName>
    </recommendedName>
</protein>
<evidence type="ECO:0000256" key="1">
    <source>
        <dbReference type="ARBA" id="ARBA00004123"/>
    </source>
</evidence>
<gene>
    <name evidence="8" type="ORF">CDAUBV1_LOCUS79</name>
</gene>
<evidence type="ECO:0000313" key="9">
    <source>
        <dbReference type="Proteomes" id="UP001497525"/>
    </source>
</evidence>
<keyword evidence="5" id="KW-0862">Zinc</keyword>
<dbReference type="GO" id="GO:0016788">
    <property type="term" value="F:hydrolase activity, acting on ester bonds"/>
    <property type="evidence" value="ECO:0007669"/>
    <property type="project" value="TreeGrafter"/>
</dbReference>
<sequence length="301" mass="33396">MYDLHRISLEVLANTLKVRLSPSFTTVSTSVVDCPDLTKPPFNLTFKGLTGGETLCEFGSFDYFLPCFHTDKRYDLLDAFKLGELGNGAVMGAGAGPNFLTGVNSEMVIDLFGSRTDIISNGCYYGSYDKKNKAPLSTKADNSKFAMLGQMFMCEGKPGKVVELIASGRQVEGKFDGMIRDALTADFRKLDTPVGIGGVILQEKGKCKFHVLPETASEPLDTPDKVKNWLKFFEMDPPIISMGTALSHDPKNWKIRLEHFHCFNQDRTKAGHCHYDTHGPEASYRAYLVPGHRLLRVDPPQ</sequence>
<evidence type="ECO:0000256" key="3">
    <source>
        <dbReference type="ARBA" id="ARBA00022723"/>
    </source>
</evidence>